<dbReference type="GO" id="GO:0006281">
    <property type="term" value="P:DNA repair"/>
    <property type="evidence" value="ECO:0007669"/>
    <property type="project" value="TreeGrafter"/>
</dbReference>
<dbReference type="InterPro" id="IPR027417">
    <property type="entry name" value="P-loop_NTPase"/>
</dbReference>
<keyword evidence="3" id="KW-0067">ATP-binding</keyword>
<keyword evidence="2" id="KW-0378">Hydrolase</keyword>
<evidence type="ECO:0000313" key="4">
    <source>
        <dbReference type="EMBL" id="MBW0497116.1"/>
    </source>
</evidence>
<dbReference type="InterPro" id="IPR050628">
    <property type="entry name" value="SNF2_RAD54_helicase_TF"/>
</dbReference>
<sequence>MEEPDSEDHEGRSTPNNITITQTIVDLETCMMGSKIAQLLKSLLKNQQSKCGPTKSVVYTQWTQFLDLICVALSHHSIPQGKALKNFLNNPEGEVLIASIDAAGTFLNITCSNIVYLLVWGPPKILPCCLYSDIHLTRSPIATQPLSLRLLIDSIILASNNL</sequence>
<organism evidence="4 5">
    <name type="scientific">Austropuccinia psidii MF-1</name>
    <dbReference type="NCBI Taxonomy" id="1389203"/>
    <lineage>
        <taxon>Eukaryota</taxon>
        <taxon>Fungi</taxon>
        <taxon>Dikarya</taxon>
        <taxon>Basidiomycota</taxon>
        <taxon>Pucciniomycotina</taxon>
        <taxon>Pucciniomycetes</taxon>
        <taxon>Pucciniales</taxon>
        <taxon>Sphaerophragmiaceae</taxon>
        <taxon>Austropuccinia</taxon>
    </lineage>
</organism>
<dbReference type="GO" id="GO:0005634">
    <property type="term" value="C:nucleus"/>
    <property type="evidence" value="ECO:0007669"/>
    <property type="project" value="TreeGrafter"/>
</dbReference>
<dbReference type="PANTHER" id="PTHR45626:SF22">
    <property type="entry name" value="DNA REPAIR PROTEIN RAD5"/>
    <property type="match status" value="1"/>
</dbReference>
<proteinExistence type="predicted"/>
<gene>
    <name evidence="4" type="ORF">O181_036831</name>
</gene>
<dbReference type="PANTHER" id="PTHR45626">
    <property type="entry name" value="TRANSCRIPTION TERMINATION FACTOR 2-RELATED"/>
    <property type="match status" value="1"/>
</dbReference>
<dbReference type="GO" id="GO:0005524">
    <property type="term" value="F:ATP binding"/>
    <property type="evidence" value="ECO:0007669"/>
    <property type="project" value="UniProtKB-KW"/>
</dbReference>
<dbReference type="Proteomes" id="UP000765509">
    <property type="component" value="Unassembled WGS sequence"/>
</dbReference>
<keyword evidence="5" id="KW-1185">Reference proteome</keyword>
<comment type="caution">
    <text evidence="4">The sequence shown here is derived from an EMBL/GenBank/DDBJ whole genome shotgun (WGS) entry which is preliminary data.</text>
</comment>
<evidence type="ECO:0000256" key="2">
    <source>
        <dbReference type="ARBA" id="ARBA00022801"/>
    </source>
</evidence>
<accession>A0A9Q3D547</accession>
<dbReference type="OrthoDB" id="2505291at2759"/>
<dbReference type="SUPFAM" id="SSF52540">
    <property type="entry name" value="P-loop containing nucleoside triphosphate hydrolases"/>
    <property type="match status" value="1"/>
</dbReference>
<dbReference type="Gene3D" id="3.40.50.300">
    <property type="entry name" value="P-loop containing nucleotide triphosphate hydrolases"/>
    <property type="match status" value="1"/>
</dbReference>
<protein>
    <submittedName>
        <fullName evidence="4">Uncharacterized protein</fullName>
    </submittedName>
</protein>
<evidence type="ECO:0000256" key="3">
    <source>
        <dbReference type="ARBA" id="ARBA00022840"/>
    </source>
</evidence>
<evidence type="ECO:0000313" key="5">
    <source>
        <dbReference type="Proteomes" id="UP000765509"/>
    </source>
</evidence>
<name>A0A9Q3D547_9BASI</name>
<keyword evidence="1" id="KW-0547">Nucleotide-binding</keyword>
<dbReference type="EMBL" id="AVOT02014003">
    <property type="protein sequence ID" value="MBW0497116.1"/>
    <property type="molecule type" value="Genomic_DNA"/>
</dbReference>
<reference evidence="4" key="1">
    <citation type="submission" date="2021-03" db="EMBL/GenBank/DDBJ databases">
        <title>Draft genome sequence of rust myrtle Austropuccinia psidii MF-1, a brazilian biotype.</title>
        <authorList>
            <person name="Quecine M.C."/>
            <person name="Pachon D.M.R."/>
            <person name="Bonatelli M.L."/>
            <person name="Correr F.H."/>
            <person name="Franceschini L.M."/>
            <person name="Leite T.F."/>
            <person name="Margarido G.R.A."/>
            <person name="Almeida C.A."/>
            <person name="Ferrarezi J.A."/>
            <person name="Labate C.A."/>
        </authorList>
    </citation>
    <scope>NUCLEOTIDE SEQUENCE</scope>
    <source>
        <strain evidence="4">MF-1</strain>
    </source>
</reference>
<dbReference type="GO" id="GO:0016787">
    <property type="term" value="F:hydrolase activity"/>
    <property type="evidence" value="ECO:0007669"/>
    <property type="project" value="UniProtKB-KW"/>
</dbReference>
<evidence type="ECO:0000256" key="1">
    <source>
        <dbReference type="ARBA" id="ARBA00022741"/>
    </source>
</evidence>
<dbReference type="AlphaFoldDB" id="A0A9Q3D547"/>
<dbReference type="GO" id="GO:0008094">
    <property type="term" value="F:ATP-dependent activity, acting on DNA"/>
    <property type="evidence" value="ECO:0007669"/>
    <property type="project" value="TreeGrafter"/>
</dbReference>